<dbReference type="InterPro" id="IPR036162">
    <property type="entry name" value="Resolvase-like_N_sf"/>
</dbReference>
<feature type="non-terminal residue" evidence="2">
    <location>
        <position position="1"/>
    </location>
</feature>
<accession>A0A6G2D7A9</accession>
<dbReference type="InterPro" id="IPR006119">
    <property type="entry name" value="Resolv_N"/>
</dbReference>
<dbReference type="GO" id="GO:0000150">
    <property type="term" value="F:DNA strand exchange activity"/>
    <property type="evidence" value="ECO:0007669"/>
    <property type="project" value="InterPro"/>
</dbReference>
<dbReference type="SUPFAM" id="SSF53041">
    <property type="entry name" value="Resolvase-like"/>
    <property type="match status" value="1"/>
</dbReference>
<reference evidence="2 3" key="1">
    <citation type="submission" date="2019-11" db="EMBL/GenBank/DDBJ databases">
        <title>Growth characteristics of pneumococcus vary with the chemical composition of the capsule and with environmental conditions.</title>
        <authorList>
            <person name="Tothpal A."/>
            <person name="Desobry K."/>
            <person name="Joshi S."/>
            <person name="Wyllie A.L."/>
            <person name="Weinberger D.M."/>
        </authorList>
    </citation>
    <scope>NUCLEOTIDE SEQUENCE [LARGE SCALE GENOMIC DNA]</scope>
    <source>
        <strain evidence="3">pnumococcus22F</strain>
    </source>
</reference>
<protein>
    <submittedName>
        <fullName evidence="2">Recombinase family protein</fullName>
    </submittedName>
</protein>
<feature type="non-terminal residue" evidence="2">
    <location>
        <position position="76"/>
    </location>
</feature>
<dbReference type="EMBL" id="WNHJ01001253">
    <property type="protein sequence ID" value="MTV64701.1"/>
    <property type="molecule type" value="Genomic_DNA"/>
</dbReference>
<comment type="caution">
    <text evidence="2">The sequence shown here is derived from an EMBL/GenBank/DDBJ whole genome shotgun (WGS) entry which is preliminary data.</text>
</comment>
<dbReference type="Pfam" id="PF00239">
    <property type="entry name" value="Resolvase"/>
    <property type="match status" value="1"/>
</dbReference>
<evidence type="ECO:0000313" key="2">
    <source>
        <dbReference type="EMBL" id="MTV64701.1"/>
    </source>
</evidence>
<proteinExistence type="predicted"/>
<evidence type="ECO:0000259" key="1">
    <source>
        <dbReference type="PROSITE" id="PS51736"/>
    </source>
</evidence>
<sequence length="76" mass="8848">VERSIKRVAAYCRVSTDTEDQINSYKSQVEHYTEFIQKNNEWTLAGIYADEAITGTQVDRRIDFQRLINDCMNGDI</sequence>
<dbReference type="Gene3D" id="3.40.50.1390">
    <property type="entry name" value="Resolvase, N-terminal catalytic domain"/>
    <property type="match status" value="1"/>
</dbReference>
<evidence type="ECO:0000313" key="3">
    <source>
        <dbReference type="Proteomes" id="UP000474228"/>
    </source>
</evidence>
<feature type="domain" description="Resolvase/invertase-type recombinase catalytic" evidence="1">
    <location>
        <begin position="7"/>
        <end position="76"/>
    </location>
</feature>
<dbReference type="PROSITE" id="PS51736">
    <property type="entry name" value="RECOMBINASES_3"/>
    <property type="match status" value="1"/>
</dbReference>
<gene>
    <name evidence="2" type="ORF">GM539_15345</name>
</gene>
<dbReference type="GO" id="GO:0003677">
    <property type="term" value="F:DNA binding"/>
    <property type="evidence" value="ECO:0007669"/>
    <property type="project" value="InterPro"/>
</dbReference>
<dbReference type="CDD" id="cd00338">
    <property type="entry name" value="Ser_Recombinase"/>
    <property type="match status" value="1"/>
</dbReference>
<dbReference type="PANTHER" id="PTHR30461">
    <property type="entry name" value="DNA-INVERTASE FROM LAMBDOID PROPHAGE"/>
    <property type="match status" value="1"/>
</dbReference>
<dbReference type="Proteomes" id="UP000474228">
    <property type="component" value="Unassembled WGS sequence"/>
</dbReference>
<name>A0A6G2D7A9_STREE</name>
<dbReference type="PANTHER" id="PTHR30461:SF23">
    <property type="entry name" value="DNA RECOMBINASE-RELATED"/>
    <property type="match status" value="1"/>
</dbReference>
<dbReference type="AlphaFoldDB" id="A0A6G2D7A9"/>
<dbReference type="RefSeq" id="WP_196301578.1">
    <property type="nucleotide sequence ID" value="NZ_WNHJ01001253.1"/>
</dbReference>
<dbReference type="InterPro" id="IPR050639">
    <property type="entry name" value="SSR_resolvase"/>
</dbReference>
<organism evidence="2 3">
    <name type="scientific">Streptococcus pneumoniae</name>
    <dbReference type="NCBI Taxonomy" id="1313"/>
    <lineage>
        <taxon>Bacteria</taxon>
        <taxon>Bacillati</taxon>
        <taxon>Bacillota</taxon>
        <taxon>Bacilli</taxon>
        <taxon>Lactobacillales</taxon>
        <taxon>Streptococcaceae</taxon>
        <taxon>Streptococcus</taxon>
    </lineage>
</organism>